<gene>
    <name evidence="5" type="primary">srp19</name>
    <name evidence="6" type="ordered locus">Mpet_2175</name>
</gene>
<name>E1RKB0_METP4</name>
<dbReference type="KEGG" id="mpi:Mpet_2175"/>
<sequence>MIIPVIRFTDQTVIMEDERILYPCYFNKELKRSEGRRVPVSAGITKPDTQNIYKAAKKAGLSARTEESKHPAHWTEKGGRIIVSWKGSKEILIKKIAEKLSEGN</sequence>
<evidence type="ECO:0000256" key="3">
    <source>
        <dbReference type="ARBA" id="ARBA00023135"/>
    </source>
</evidence>
<dbReference type="PANTHER" id="PTHR17453">
    <property type="entry name" value="SIGNAL RECOGNITION PARTICLE 19 KD PROTEIN"/>
    <property type="match status" value="1"/>
</dbReference>
<dbReference type="InterPro" id="IPR036521">
    <property type="entry name" value="SRP19-like_sf"/>
</dbReference>
<evidence type="ECO:0000256" key="2">
    <source>
        <dbReference type="ARBA" id="ARBA00022490"/>
    </source>
</evidence>
<dbReference type="SUPFAM" id="SSF69695">
    <property type="entry name" value="SRP19"/>
    <property type="match status" value="1"/>
</dbReference>
<dbReference type="eggNOG" id="arCOG01217">
    <property type="taxonomic scope" value="Archaea"/>
</dbReference>
<dbReference type="Pfam" id="PF01922">
    <property type="entry name" value="SRP19"/>
    <property type="match status" value="1"/>
</dbReference>
<protein>
    <recommendedName>
        <fullName evidence="5">Signal recognition particle 19 kDa protein</fullName>
        <shortName evidence="5">SRP19</shortName>
    </recommendedName>
</protein>
<comment type="subunit">
    <text evidence="5">Part of the signal recognition particle protein translocation system, which is composed of SRP and FtsY. Archaeal SRP consists of a 7S RNA molecule of 300 nucleotides and two protein subunits: SRP54 and SRP19.</text>
</comment>
<comment type="function">
    <text evidence="5">Involved in targeting and insertion of nascent membrane proteins into the cytoplasmic membrane. Binds directly to 7S RNA and mediates binding of the 54 kDa subunit of the SRP.</text>
</comment>
<evidence type="ECO:0000313" key="6">
    <source>
        <dbReference type="EMBL" id="ADN36923.1"/>
    </source>
</evidence>
<dbReference type="GO" id="GO:0006617">
    <property type="term" value="P:SRP-dependent cotranslational protein targeting to membrane, signal sequence recognition"/>
    <property type="evidence" value="ECO:0007669"/>
    <property type="project" value="TreeGrafter"/>
</dbReference>
<dbReference type="PANTHER" id="PTHR17453:SF0">
    <property type="entry name" value="SIGNAL RECOGNITION PARTICLE 19 KDA PROTEIN"/>
    <property type="match status" value="1"/>
</dbReference>
<evidence type="ECO:0000256" key="4">
    <source>
        <dbReference type="ARBA" id="ARBA00023274"/>
    </source>
</evidence>
<reference evidence="6 7" key="1">
    <citation type="journal article" date="2010" name="Stand. Genomic Sci.">
        <title>Complete genome sequence of Methanoplanus petrolearius type strain (SEBR 4847).</title>
        <authorList>
            <person name="Brambilla E."/>
            <person name="Djao O.D."/>
            <person name="Daligault H."/>
            <person name="Lapidus A."/>
            <person name="Lucas S."/>
            <person name="Hammon N."/>
            <person name="Nolan M."/>
            <person name="Tice H."/>
            <person name="Cheng J.F."/>
            <person name="Han C."/>
            <person name="Tapia R."/>
            <person name="Goodwin L."/>
            <person name="Pitluck S."/>
            <person name="Liolios K."/>
            <person name="Ivanova N."/>
            <person name="Mavromatis K."/>
            <person name="Mikhailova N."/>
            <person name="Pati A."/>
            <person name="Chen A."/>
            <person name="Palaniappan K."/>
            <person name="Land M."/>
            <person name="Hauser L."/>
            <person name="Chang Y.J."/>
            <person name="Jeffries C.D."/>
            <person name="Rohde M."/>
            <person name="Spring S."/>
            <person name="Sikorski J."/>
            <person name="Goker M."/>
            <person name="Woyke T."/>
            <person name="Bristow J."/>
            <person name="Eisen J.A."/>
            <person name="Markowitz V."/>
            <person name="Hugenholtz P."/>
            <person name="Kyrpides N.C."/>
            <person name="Klenk H.P."/>
        </authorList>
    </citation>
    <scope>NUCLEOTIDE SEQUENCE [LARGE SCALE GENOMIC DNA]</scope>
    <source>
        <strain evidence="7">DSM 11571 / OCM 486 / SEBR 4847</strain>
    </source>
</reference>
<dbReference type="GO" id="GO:0008312">
    <property type="term" value="F:7S RNA binding"/>
    <property type="evidence" value="ECO:0007669"/>
    <property type="project" value="UniProtKB-UniRule"/>
</dbReference>
<keyword evidence="5" id="KW-0694">RNA-binding</keyword>
<dbReference type="EMBL" id="CP002117">
    <property type="protein sequence ID" value="ADN36923.1"/>
    <property type="molecule type" value="Genomic_DNA"/>
</dbReference>
<organism evidence="6 7">
    <name type="scientific">Methanolacinia petrolearia (strain DSM 11571 / OCM 486 / SEBR 4847)</name>
    <name type="common">Methanoplanus petrolearius</name>
    <dbReference type="NCBI Taxonomy" id="679926"/>
    <lineage>
        <taxon>Archaea</taxon>
        <taxon>Methanobacteriati</taxon>
        <taxon>Methanobacteriota</taxon>
        <taxon>Stenosarchaea group</taxon>
        <taxon>Methanomicrobia</taxon>
        <taxon>Methanomicrobiales</taxon>
        <taxon>Methanomicrobiaceae</taxon>
        <taxon>Methanolacinia</taxon>
    </lineage>
</organism>
<dbReference type="HAMAP" id="MF_00305">
    <property type="entry name" value="SRP19"/>
    <property type="match status" value="1"/>
</dbReference>
<dbReference type="InterPro" id="IPR002778">
    <property type="entry name" value="Signal_recog_particle_SRP19"/>
</dbReference>
<keyword evidence="2 5" id="KW-0963">Cytoplasm</keyword>
<dbReference type="GO" id="GO:0048500">
    <property type="term" value="C:signal recognition particle"/>
    <property type="evidence" value="ECO:0007669"/>
    <property type="project" value="UniProtKB-UniRule"/>
</dbReference>
<evidence type="ECO:0000256" key="5">
    <source>
        <dbReference type="HAMAP-Rule" id="MF_00305"/>
    </source>
</evidence>
<dbReference type="InterPro" id="IPR022938">
    <property type="entry name" value="SRP19_arc-type"/>
</dbReference>
<accession>E1RKB0</accession>
<comment type="similarity">
    <text evidence="5">Belongs to the SRP19 family.</text>
</comment>
<keyword evidence="3 5" id="KW-0733">Signal recognition particle</keyword>
<proteinExistence type="inferred from homology"/>
<dbReference type="HOGENOM" id="CLU_169299_0_0_2"/>
<comment type="subcellular location">
    <subcellularLocation>
        <location evidence="1 5">Cytoplasm</location>
    </subcellularLocation>
</comment>
<dbReference type="STRING" id="679926.Mpet_2175"/>
<evidence type="ECO:0000256" key="1">
    <source>
        <dbReference type="ARBA" id="ARBA00004496"/>
    </source>
</evidence>
<keyword evidence="4 5" id="KW-0687">Ribonucleoprotein</keyword>
<evidence type="ECO:0000313" key="7">
    <source>
        <dbReference type="Proteomes" id="UP000006565"/>
    </source>
</evidence>
<dbReference type="Gene3D" id="3.30.56.30">
    <property type="entry name" value="Signal recognition particle, SRP19-like subunit"/>
    <property type="match status" value="1"/>
</dbReference>
<keyword evidence="7" id="KW-1185">Reference proteome</keyword>
<dbReference type="Proteomes" id="UP000006565">
    <property type="component" value="Chromosome"/>
</dbReference>
<dbReference type="AlphaFoldDB" id="E1RKB0"/>